<evidence type="ECO:0000313" key="1">
    <source>
        <dbReference type="EMBL" id="KAH7913631.1"/>
    </source>
</evidence>
<accession>A0ACB8AJU2</accession>
<organism evidence="1 2">
    <name type="scientific">Hygrophoropsis aurantiaca</name>
    <dbReference type="NCBI Taxonomy" id="72124"/>
    <lineage>
        <taxon>Eukaryota</taxon>
        <taxon>Fungi</taxon>
        <taxon>Dikarya</taxon>
        <taxon>Basidiomycota</taxon>
        <taxon>Agaricomycotina</taxon>
        <taxon>Agaricomycetes</taxon>
        <taxon>Agaricomycetidae</taxon>
        <taxon>Boletales</taxon>
        <taxon>Coniophorineae</taxon>
        <taxon>Hygrophoropsidaceae</taxon>
        <taxon>Hygrophoropsis</taxon>
    </lineage>
</organism>
<dbReference type="EMBL" id="MU267627">
    <property type="protein sequence ID" value="KAH7913631.1"/>
    <property type="molecule type" value="Genomic_DNA"/>
</dbReference>
<evidence type="ECO:0000313" key="2">
    <source>
        <dbReference type="Proteomes" id="UP000790377"/>
    </source>
</evidence>
<comment type="caution">
    <text evidence="1">The sequence shown here is derived from an EMBL/GenBank/DDBJ whole genome shotgun (WGS) entry which is preliminary data.</text>
</comment>
<protein>
    <submittedName>
        <fullName evidence="1">Alcohol dehydrogenase GroES domain protein</fullName>
    </submittedName>
</protein>
<proteinExistence type="predicted"/>
<sequence>MGHEFSGTVVELGEGADSTKFPVGQNVIVEPIFSCMKSSCDACAAGTRNLCPLVNCLGIGGFGGGLAEYIAVDELLVHRLPDGISLEIGAMLEPLAVSWHCVKRSDFHPNDTVLISGAGPIGLFVLKVLRSIDPNTAIIVSEPTKRRRELAGEHGATIVVDPLTADVVEEVMKATDGKGVHIAYDAAGVQATMTAALLSVRARGKIVSVASWAKPAEVDFNTCLLKEITLMASNTYTGDHPDMLKAIAAGKFTGLERLITAKVSLEDVIEKGFKALINDKDSHVKILIHP</sequence>
<dbReference type="Proteomes" id="UP000790377">
    <property type="component" value="Unassembled WGS sequence"/>
</dbReference>
<name>A0ACB8AJU2_9AGAM</name>
<keyword evidence="2" id="KW-1185">Reference proteome</keyword>
<gene>
    <name evidence="1" type="ORF">BJ138DRAFT_1145673</name>
</gene>
<reference evidence="1" key="1">
    <citation type="journal article" date="2021" name="New Phytol.">
        <title>Evolutionary innovations through gain and loss of genes in the ectomycorrhizal Boletales.</title>
        <authorList>
            <person name="Wu G."/>
            <person name="Miyauchi S."/>
            <person name="Morin E."/>
            <person name="Kuo A."/>
            <person name="Drula E."/>
            <person name="Varga T."/>
            <person name="Kohler A."/>
            <person name="Feng B."/>
            <person name="Cao Y."/>
            <person name="Lipzen A."/>
            <person name="Daum C."/>
            <person name="Hundley H."/>
            <person name="Pangilinan J."/>
            <person name="Johnson J."/>
            <person name="Barry K."/>
            <person name="LaButti K."/>
            <person name="Ng V."/>
            <person name="Ahrendt S."/>
            <person name="Min B."/>
            <person name="Choi I.G."/>
            <person name="Park H."/>
            <person name="Plett J.M."/>
            <person name="Magnuson J."/>
            <person name="Spatafora J.W."/>
            <person name="Nagy L.G."/>
            <person name="Henrissat B."/>
            <person name="Grigoriev I.V."/>
            <person name="Yang Z.L."/>
            <person name="Xu J."/>
            <person name="Martin F.M."/>
        </authorList>
    </citation>
    <scope>NUCLEOTIDE SEQUENCE</scope>
    <source>
        <strain evidence="1">ATCC 28755</strain>
    </source>
</reference>